<sequence length="251" mass="27648">MKNSSILSLFVLVATAPLAAAAAVWSSVSCGSDGSYTANSTYEANLHHLAAVVPAEAAAAHRFDTYHIFGYWPNRLQADWSCQSSGSDCAACIADAFKQVELECPFHREAFFFGGNCTLRLTEYRILDDDVFAMNPLAMGMIFQAFGLACLFLLFLRAWRHDIKKGTIIACIILALQEARRACPDHKESVFFNGNCSLRLYGVHFYLNNMDDAIVFTATEKVNVVMRNLSLAMVFQEIGFAGFSSCFSGLP</sequence>
<feature type="signal peptide" evidence="4">
    <location>
        <begin position="1"/>
        <end position="21"/>
    </location>
</feature>
<gene>
    <name evidence="6" type="ORF">SETIT_2G341200v2</name>
</gene>
<dbReference type="AlphaFoldDB" id="A0A368Q5T2"/>
<dbReference type="InterPro" id="IPR002902">
    <property type="entry name" value="GNK2"/>
</dbReference>
<keyword evidence="2" id="KW-0677">Repeat</keyword>
<feature type="transmembrane region" description="Helical" evidence="3">
    <location>
        <begin position="137"/>
        <end position="156"/>
    </location>
</feature>
<evidence type="ECO:0000259" key="5">
    <source>
        <dbReference type="PROSITE" id="PS51473"/>
    </source>
</evidence>
<evidence type="ECO:0000256" key="1">
    <source>
        <dbReference type="ARBA" id="ARBA00022729"/>
    </source>
</evidence>
<evidence type="ECO:0000313" key="6">
    <source>
        <dbReference type="EMBL" id="RCV13376.1"/>
    </source>
</evidence>
<evidence type="ECO:0000256" key="2">
    <source>
        <dbReference type="ARBA" id="ARBA00022737"/>
    </source>
</evidence>
<evidence type="ECO:0000256" key="4">
    <source>
        <dbReference type="SAM" id="SignalP"/>
    </source>
</evidence>
<keyword evidence="3" id="KW-0812">Transmembrane</keyword>
<dbReference type="PANTHER" id="PTHR32099:SF9">
    <property type="entry name" value="OS07G0538300 PROTEIN"/>
    <property type="match status" value="1"/>
</dbReference>
<keyword evidence="3" id="KW-0472">Membrane</keyword>
<dbReference type="EMBL" id="CM003529">
    <property type="protein sequence ID" value="RCV13376.1"/>
    <property type="molecule type" value="Genomic_DNA"/>
</dbReference>
<reference evidence="6" key="2">
    <citation type="submission" date="2015-07" db="EMBL/GenBank/DDBJ databases">
        <authorList>
            <person name="Noorani M."/>
        </authorList>
    </citation>
    <scope>NUCLEOTIDE SEQUENCE</scope>
    <source>
        <strain evidence="6">Yugu1</strain>
    </source>
</reference>
<feature type="chain" id="PRO_5017002221" description="Gnk2-homologous domain-containing protein" evidence="4">
    <location>
        <begin position="22"/>
        <end position="251"/>
    </location>
</feature>
<dbReference type="OrthoDB" id="684391at2759"/>
<evidence type="ECO:0000256" key="3">
    <source>
        <dbReference type="SAM" id="Phobius"/>
    </source>
</evidence>
<protein>
    <recommendedName>
        <fullName evidence="5">Gnk2-homologous domain-containing protein</fullName>
    </recommendedName>
</protein>
<name>A0A368Q5T2_SETIT</name>
<organism evidence="6">
    <name type="scientific">Setaria italica</name>
    <name type="common">Foxtail millet</name>
    <name type="synonym">Panicum italicum</name>
    <dbReference type="NCBI Taxonomy" id="4555"/>
    <lineage>
        <taxon>Eukaryota</taxon>
        <taxon>Viridiplantae</taxon>
        <taxon>Streptophyta</taxon>
        <taxon>Embryophyta</taxon>
        <taxon>Tracheophyta</taxon>
        <taxon>Spermatophyta</taxon>
        <taxon>Magnoliopsida</taxon>
        <taxon>Liliopsida</taxon>
        <taxon>Poales</taxon>
        <taxon>Poaceae</taxon>
        <taxon>PACMAD clade</taxon>
        <taxon>Panicoideae</taxon>
        <taxon>Panicodae</taxon>
        <taxon>Paniceae</taxon>
        <taxon>Cenchrinae</taxon>
        <taxon>Setaria</taxon>
    </lineage>
</organism>
<dbReference type="PROSITE" id="PS51257">
    <property type="entry name" value="PROKAR_LIPOPROTEIN"/>
    <property type="match status" value="1"/>
</dbReference>
<proteinExistence type="predicted"/>
<dbReference type="Pfam" id="PF01657">
    <property type="entry name" value="Stress-antifung"/>
    <property type="match status" value="1"/>
</dbReference>
<keyword evidence="3" id="KW-1133">Transmembrane helix</keyword>
<reference evidence="6" key="1">
    <citation type="journal article" date="2012" name="Nat. Biotechnol.">
        <title>Reference genome sequence of the model plant Setaria.</title>
        <authorList>
            <person name="Bennetzen J.L."/>
            <person name="Schmutz J."/>
            <person name="Wang H."/>
            <person name="Percifield R."/>
            <person name="Hawkins J."/>
            <person name="Pontaroli A.C."/>
            <person name="Estep M."/>
            <person name="Feng L."/>
            <person name="Vaughn J.N."/>
            <person name="Grimwood J."/>
            <person name="Jenkins J."/>
            <person name="Barry K."/>
            <person name="Lindquist E."/>
            <person name="Hellsten U."/>
            <person name="Deshpande S."/>
            <person name="Wang X."/>
            <person name="Wu X."/>
            <person name="Mitros T."/>
            <person name="Triplett J."/>
            <person name="Yang X."/>
            <person name="Ye C.Y."/>
            <person name="Mauro-Herrera M."/>
            <person name="Wang L."/>
            <person name="Li P."/>
            <person name="Sharma M."/>
            <person name="Sharma R."/>
            <person name="Ronald P.C."/>
            <person name="Panaud O."/>
            <person name="Kellogg E.A."/>
            <person name="Brutnell T.P."/>
            <person name="Doust A.N."/>
            <person name="Tuskan G.A."/>
            <person name="Rokhsar D."/>
            <person name="Devos K.M."/>
        </authorList>
    </citation>
    <scope>NUCLEOTIDE SEQUENCE [LARGE SCALE GENOMIC DNA]</scope>
    <source>
        <strain evidence="6">Yugu1</strain>
    </source>
</reference>
<accession>A0A368Q5T2</accession>
<dbReference type="InterPro" id="IPR038408">
    <property type="entry name" value="GNK2_sf"/>
</dbReference>
<dbReference type="CDD" id="cd23509">
    <property type="entry name" value="Gnk2-like"/>
    <property type="match status" value="1"/>
</dbReference>
<dbReference type="Gene3D" id="3.30.430.20">
    <property type="entry name" value="Gnk2 domain, C-X8-C-X2-C motif"/>
    <property type="match status" value="1"/>
</dbReference>
<dbReference type="PROSITE" id="PS51473">
    <property type="entry name" value="GNK2"/>
    <property type="match status" value="1"/>
</dbReference>
<keyword evidence="1 4" id="KW-0732">Signal</keyword>
<dbReference type="PANTHER" id="PTHR32099">
    <property type="entry name" value="CYSTEINE-RICH REPEAT SECRETORY PROTEIN"/>
    <property type="match status" value="1"/>
</dbReference>
<feature type="domain" description="Gnk2-homologous" evidence="5">
    <location>
        <begin position="24"/>
        <end position="126"/>
    </location>
</feature>